<comment type="similarity">
    <text evidence="1">Belongs to the canopy family.</text>
</comment>
<dbReference type="Pfam" id="PF11938">
    <property type="entry name" value="DUF3456"/>
    <property type="match status" value="1"/>
</dbReference>
<evidence type="ECO:0000259" key="4">
    <source>
        <dbReference type="Pfam" id="PF11938"/>
    </source>
</evidence>
<feature type="region of interest" description="Disordered" evidence="2">
    <location>
        <begin position="182"/>
        <end position="216"/>
    </location>
</feature>
<feature type="chain" id="PRO_5043025644" description="DUF3456 domain-containing protein" evidence="3">
    <location>
        <begin position="21"/>
        <end position="216"/>
    </location>
</feature>
<protein>
    <recommendedName>
        <fullName evidence="4">DUF3456 domain-containing protein</fullName>
    </recommendedName>
</protein>
<gene>
    <name evidence="5" type="ORF">SNE40_012096</name>
</gene>
<dbReference type="AlphaFoldDB" id="A0AAN8JQS9"/>
<evidence type="ECO:0000256" key="1">
    <source>
        <dbReference type="ARBA" id="ARBA00007285"/>
    </source>
</evidence>
<feature type="compositionally biased region" description="Acidic residues" evidence="2">
    <location>
        <begin position="184"/>
        <end position="216"/>
    </location>
</feature>
<sequence length="216" mass="24254">MNLKSVLLYIASYFVFVVDSKRADKQLYCAVCRALVDEIKWSISQVDPKKTIQVGSFRVDTNGNQAISEKPYARSETHLTELMEGICHKMDDYLQTTDASGRTSVVRTTSRTGKALSLKNLSTDKESKKTIKFYCESIIEDHEEDMIGLFKREFLPEIEKAICGDIVSACTGDHLNIPLPTAAAEEEGENLIQDVEGDDDTEEDDDNLSELDKEEL</sequence>
<name>A0AAN8JQS9_PATCE</name>
<keyword evidence="3" id="KW-0732">Signal</keyword>
<accession>A0AAN8JQS9</accession>
<evidence type="ECO:0000256" key="2">
    <source>
        <dbReference type="SAM" id="MobiDB-lite"/>
    </source>
</evidence>
<evidence type="ECO:0000313" key="5">
    <source>
        <dbReference type="EMBL" id="KAK6179825.1"/>
    </source>
</evidence>
<organism evidence="5 6">
    <name type="scientific">Patella caerulea</name>
    <name type="common">Rayed Mediterranean limpet</name>
    <dbReference type="NCBI Taxonomy" id="87958"/>
    <lineage>
        <taxon>Eukaryota</taxon>
        <taxon>Metazoa</taxon>
        <taxon>Spiralia</taxon>
        <taxon>Lophotrochozoa</taxon>
        <taxon>Mollusca</taxon>
        <taxon>Gastropoda</taxon>
        <taxon>Patellogastropoda</taxon>
        <taxon>Patelloidea</taxon>
        <taxon>Patellidae</taxon>
        <taxon>Patella</taxon>
    </lineage>
</organism>
<dbReference type="EMBL" id="JAZGQO010000008">
    <property type="protein sequence ID" value="KAK6179825.1"/>
    <property type="molecule type" value="Genomic_DNA"/>
</dbReference>
<evidence type="ECO:0000256" key="3">
    <source>
        <dbReference type="SAM" id="SignalP"/>
    </source>
</evidence>
<dbReference type="Proteomes" id="UP001347796">
    <property type="component" value="Unassembled WGS sequence"/>
</dbReference>
<dbReference type="PANTHER" id="PTHR13341:SF2">
    <property type="entry name" value="PROTEIN SEELE"/>
    <property type="match status" value="1"/>
</dbReference>
<proteinExistence type="inferred from homology"/>
<dbReference type="InterPro" id="IPR021852">
    <property type="entry name" value="DUF3456"/>
</dbReference>
<keyword evidence="6" id="KW-1185">Reference proteome</keyword>
<feature type="domain" description="DUF3456" evidence="4">
    <location>
        <begin position="28"/>
        <end position="170"/>
    </location>
</feature>
<comment type="caution">
    <text evidence="5">The sequence shown here is derived from an EMBL/GenBank/DDBJ whole genome shotgun (WGS) entry which is preliminary data.</text>
</comment>
<feature type="signal peptide" evidence="3">
    <location>
        <begin position="1"/>
        <end position="20"/>
    </location>
</feature>
<dbReference type="GO" id="GO:0005783">
    <property type="term" value="C:endoplasmic reticulum"/>
    <property type="evidence" value="ECO:0007669"/>
    <property type="project" value="TreeGrafter"/>
</dbReference>
<dbReference type="PANTHER" id="PTHR13341">
    <property type="entry name" value="MIR-INTERACTING SAPOSIN-LIKE PROTEIN"/>
    <property type="match status" value="1"/>
</dbReference>
<evidence type="ECO:0000313" key="6">
    <source>
        <dbReference type="Proteomes" id="UP001347796"/>
    </source>
</evidence>
<dbReference type="InterPro" id="IPR042415">
    <property type="entry name" value="CNPY"/>
</dbReference>
<reference evidence="5 6" key="1">
    <citation type="submission" date="2024-01" db="EMBL/GenBank/DDBJ databases">
        <title>The genome of the rayed Mediterranean limpet Patella caerulea (Linnaeus, 1758).</title>
        <authorList>
            <person name="Anh-Thu Weber A."/>
            <person name="Halstead-Nussloch G."/>
        </authorList>
    </citation>
    <scope>NUCLEOTIDE SEQUENCE [LARGE SCALE GENOMIC DNA]</scope>
    <source>
        <strain evidence="5">AATW-2023a</strain>
        <tissue evidence="5">Whole specimen</tissue>
    </source>
</reference>